<feature type="compositionally biased region" description="Low complexity" evidence="1">
    <location>
        <begin position="260"/>
        <end position="276"/>
    </location>
</feature>
<dbReference type="InterPro" id="IPR032675">
    <property type="entry name" value="LRR_dom_sf"/>
</dbReference>
<dbReference type="InterPro" id="IPR006553">
    <property type="entry name" value="Leu-rich_rpt_Cys-con_subtyp"/>
</dbReference>
<evidence type="ECO:0000259" key="2">
    <source>
        <dbReference type="Pfam" id="PF25372"/>
    </source>
</evidence>
<organism evidence="3 4">
    <name type="scientific">Allomyces macrogynus (strain ATCC 38327)</name>
    <name type="common">Allomyces javanicus var. macrogynus</name>
    <dbReference type="NCBI Taxonomy" id="578462"/>
    <lineage>
        <taxon>Eukaryota</taxon>
        <taxon>Fungi</taxon>
        <taxon>Fungi incertae sedis</taxon>
        <taxon>Blastocladiomycota</taxon>
        <taxon>Blastocladiomycetes</taxon>
        <taxon>Blastocladiales</taxon>
        <taxon>Blastocladiaceae</taxon>
        <taxon>Allomyces</taxon>
    </lineage>
</organism>
<feature type="region of interest" description="Disordered" evidence="1">
    <location>
        <begin position="686"/>
        <end position="735"/>
    </location>
</feature>
<dbReference type="Gene3D" id="3.80.10.10">
    <property type="entry name" value="Ribonuclease Inhibitor"/>
    <property type="match status" value="2"/>
</dbReference>
<dbReference type="EMBL" id="GG745328">
    <property type="protein sequence ID" value="KNE54844.1"/>
    <property type="molecule type" value="Genomic_DNA"/>
</dbReference>
<dbReference type="SUPFAM" id="SSF52047">
    <property type="entry name" value="RNI-like"/>
    <property type="match status" value="1"/>
</dbReference>
<dbReference type="GO" id="GO:0019005">
    <property type="term" value="C:SCF ubiquitin ligase complex"/>
    <property type="evidence" value="ECO:0007669"/>
    <property type="project" value="TreeGrafter"/>
</dbReference>
<feature type="compositionally biased region" description="Polar residues" evidence="1">
    <location>
        <begin position="250"/>
        <end position="259"/>
    </location>
</feature>
<keyword evidence="4" id="KW-1185">Reference proteome</keyword>
<gene>
    <name evidence="3" type="ORF">AMAG_00795</name>
</gene>
<dbReference type="SMART" id="SM00367">
    <property type="entry name" value="LRR_CC"/>
    <property type="match status" value="8"/>
</dbReference>
<dbReference type="Proteomes" id="UP000054350">
    <property type="component" value="Unassembled WGS sequence"/>
</dbReference>
<feature type="region of interest" description="Disordered" evidence="1">
    <location>
        <begin position="136"/>
        <end position="233"/>
    </location>
</feature>
<feature type="compositionally biased region" description="Pro residues" evidence="1">
    <location>
        <begin position="707"/>
        <end position="721"/>
    </location>
</feature>
<accession>A0A0L0RXJ1</accession>
<evidence type="ECO:0000313" key="3">
    <source>
        <dbReference type="EMBL" id="KNE54844.1"/>
    </source>
</evidence>
<feature type="region of interest" description="Disordered" evidence="1">
    <location>
        <begin position="250"/>
        <end position="306"/>
    </location>
</feature>
<feature type="compositionally biased region" description="Acidic residues" evidence="1">
    <location>
        <begin position="138"/>
        <end position="147"/>
    </location>
</feature>
<feature type="compositionally biased region" description="Polar residues" evidence="1">
    <location>
        <begin position="281"/>
        <end position="292"/>
    </location>
</feature>
<feature type="compositionally biased region" description="Low complexity" evidence="1">
    <location>
        <begin position="185"/>
        <end position="233"/>
    </location>
</feature>
<evidence type="ECO:0000256" key="1">
    <source>
        <dbReference type="SAM" id="MobiDB-lite"/>
    </source>
</evidence>
<dbReference type="OrthoDB" id="5588947at2759"/>
<dbReference type="InterPro" id="IPR057207">
    <property type="entry name" value="FBXL15_LRR"/>
</dbReference>
<dbReference type="Pfam" id="PF25372">
    <property type="entry name" value="DUF7885"/>
    <property type="match status" value="1"/>
</dbReference>
<dbReference type="PANTHER" id="PTHR13318">
    <property type="entry name" value="PARTNER OF PAIRED, ISOFORM B-RELATED"/>
    <property type="match status" value="1"/>
</dbReference>
<dbReference type="AlphaFoldDB" id="A0A0L0RXJ1"/>
<name>A0A0L0RXJ1_ALLM3</name>
<reference evidence="3 4" key="1">
    <citation type="submission" date="2009-11" db="EMBL/GenBank/DDBJ databases">
        <title>Annotation of Allomyces macrogynus ATCC 38327.</title>
        <authorList>
            <consortium name="The Broad Institute Genome Sequencing Platform"/>
            <person name="Russ C."/>
            <person name="Cuomo C."/>
            <person name="Burger G."/>
            <person name="Gray M.W."/>
            <person name="Holland P.W.H."/>
            <person name="King N."/>
            <person name="Lang F.B.F."/>
            <person name="Roger A.J."/>
            <person name="Ruiz-Trillo I."/>
            <person name="Young S.K."/>
            <person name="Zeng Q."/>
            <person name="Gargeya S."/>
            <person name="Fitzgerald M."/>
            <person name="Haas B."/>
            <person name="Abouelleil A."/>
            <person name="Alvarado L."/>
            <person name="Arachchi H.M."/>
            <person name="Berlin A."/>
            <person name="Chapman S.B."/>
            <person name="Gearin G."/>
            <person name="Goldberg J."/>
            <person name="Griggs A."/>
            <person name="Gujja S."/>
            <person name="Hansen M."/>
            <person name="Heiman D."/>
            <person name="Howarth C."/>
            <person name="Larimer J."/>
            <person name="Lui A."/>
            <person name="MacDonald P.J.P."/>
            <person name="McCowen C."/>
            <person name="Montmayeur A."/>
            <person name="Murphy C."/>
            <person name="Neiman D."/>
            <person name="Pearson M."/>
            <person name="Priest M."/>
            <person name="Roberts A."/>
            <person name="Saif S."/>
            <person name="Shea T."/>
            <person name="Sisk P."/>
            <person name="Stolte C."/>
            <person name="Sykes S."/>
            <person name="Wortman J."/>
            <person name="Nusbaum C."/>
            <person name="Birren B."/>
        </authorList>
    </citation>
    <scope>NUCLEOTIDE SEQUENCE [LARGE SCALE GENOMIC DNA]</scope>
    <source>
        <strain evidence="3 4">ATCC 38327</strain>
    </source>
</reference>
<feature type="domain" description="F-box/LRR-repeat protein 15-like leucin rich repeat" evidence="2">
    <location>
        <begin position="555"/>
        <end position="655"/>
    </location>
</feature>
<feature type="compositionally biased region" description="Low complexity" evidence="1">
    <location>
        <begin position="686"/>
        <end position="706"/>
    </location>
</feature>
<sequence>MDPTSAQAHAQAATPRLLANSPPPGPFATTTPASSSTPRAAGTPAPGTMPASSPATWGTSTNYTATGPSSACSLSSLARLRATSGDTAAPDVPPLDLLAHTAADVIASTPAQPSLASTLPHELLLKIFAELLPRDTDQDPMCDDEWPDPPRPAPHAPVRRRASTRSAMDVDLSDSDDSDNDDSDASMADAMDWTPAHTAAPPFGSTSPTSSTAANAGSPAGSPRPASPASAAAAAATSALRTMFRSLVPGTQSAQQSPFGTSPTPAAAPRAGSPAAVMGRTSPTKPSSTATNDDARTKRVSGPRPRPHYRNLHPCLFVCKSWYHAAVYYLHAEPVLENVFDFLQWLASLEFVAARISKIKVDEEHAAVAAARRASDPAPLLLQAAEADDDNPMDVDNEPLVKPNAAVPKPGAPVAPLFHFFGQNAAVAAAATKRAPATPRADFQTAMSAGLGNTAPASSADAMLLTRMSPPMPHRGGLLACRDGRRNVVVRRGGPTVAAAAAGKCPTPVDDRHVGPPTAPRFRLPVRGSLHAPNAYIRDEHINRIAAAFQVIQPRVGSLDLRNCANVTDVAIIHLITTVSSTLRALNVTNCRHIKDVTVRTLARVCDGLEDLVLRGCGKVGDASVREVAQYLGPQLHRLDVSGCMRINDPGLDFLAKYSGNYQLSEWEALRAIAAAREAAMASEMSRAGSPIARTPTPTIARATSPTSPPGTSPPQSPRPGSPTSSTAVVAPRTDGRVGGNLTTLCIPGIRRQSRGGLVPWFTGNALFASLTMLTSLTIRECEYLDDSQVLPIAQHCTALQSLTLLNASGITEASFVPLVMDLRHLRVLVIRGARHLTDAATAQLAQAECAPRLERLDLSDAYDLSDETLYTLASVTVQETVPPTPVPQSLTLVTPTMWHSKTVAGSRSAE</sequence>
<protein>
    <recommendedName>
        <fullName evidence="2">F-box/LRR-repeat protein 15-like leucin rich repeat domain-containing protein</fullName>
    </recommendedName>
</protein>
<evidence type="ECO:0000313" key="4">
    <source>
        <dbReference type="Proteomes" id="UP000054350"/>
    </source>
</evidence>
<feature type="compositionally biased region" description="Acidic residues" evidence="1">
    <location>
        <begin position="171"/>
        <end position="184"/>
    </location>
</feature>
<feature type="region of interest" description="Disordered" evidence="1">
    <location>
        <begin position="500"/>
        <end position="520"/>
    </location>
</feature>
<dbReference type="STRING" id="578462.A0A0L0RXJ1"/>
<dbReference type="eggNOG" id="KOG1947">
    <property type="taxonomic scope" value="Eukaryota"/>
</dbReference>
<dbReference type="VEuPathDB" id="FungiDB:AMAG_00795"/>
<feature type="compositionally biased region" description="Low complexity" evidence="1">
    <location>
        <begin position="27"/>
        <end position="52"/>
    </location>
</feature>
<feature type="region of interest" description="Disordered" evidence="1">
    <location>
        <begin position="1"/>
        <end position="69"/>
    </location>
</feature>
<dbReference type="GO" id="GO:0031146">
    <property type="term" value="P:SCF-dependent proteasomal ubiquitin-dependent protein catabolic process"/>
    <property type="evidence" value="ECO:0007669"/>
    <property type="project" value="TreeGrafter"/>
</dbReference>
<reference evidence="4" key="2">
    <citation type="submission" date="2009-11" db="EMBL/GenBank/DDBJ databases">
        <title>The Genome Sequence of Allomyces macrogynus strain ATCC 38327.</title>
        <authorList>
            <consortium name="The Broad Institute Genome Sequencing Platform"/>
            <person name="Russ C."/>
            <person name="Cuomo C."/>
            <person name="Shea T."/>
            <person name="Young S.K."/>
            <person name="Zeng Q."/>
            <person name="Koehrsen M."/>
            <person name="Haas B."/>
            <person name="Borodovsky M."/>
            <person name="Guigo R."/>
            <person name="Alvarado L."/>
            <person name="Berlin A."/>
            <person name="Borenstein D."/>
            <person name="Chen Z."/>
            <person name="Engels R."/>
            <person name="Freedman E."/>
            <person name="Gellesch M."/>
            <person name="Goldberg J."/>
            <person name="Griggs A."/>
            <person name="Gujja S."/>
            <person name="Heiman D."/>
            <person name="Hepburn T."/>
            <person name="Howarth C."/>
            <person name="Jen D."/>
            <person name="Larson L."/>
            <person name="Lewis B."/>
            <person name="Mehta T."/>
            <person name="Park D."/>
            <person name="Pearson M."/>
            <person name="Roberts A."/>
            <person name="Saif S."/>
            <person name="Shenoy N."/>
            <person name="Sisk P."/>
            <person name="Stolte C."/>
            <person name="Sykes S."/>
            <person name="Walk T."/>
            <person name="White J."/>
            <person name="Yandava C."/>
            <person name="Burger G."/>
            <person name="Gray M.W."/>
            <person name="Holland P.W.H."/>
            <person name="King N."/>
            <person name="Lang F.B.F."/>
            <person name="Roger A.J."/>
            <person name="Ruiz-Trillo I."/>
            <person name="Lander E."/>
            <person name="Nusbaum C."/>
        </authorList>
    </citation>
    <scope>NUCLEOTIDE SEQUENCE [LARGE SCALE GENOMIC DNA]</scope>
    <source>
        <strain evidence="4">ATCC 38327</strain>
    </source>
</reference>
<proteinExistence type="predicted"/>
<feature type="compositionally biased region" description="Polar residues" evidence="1">
    <location>
        <begin position="53"/>
        <end position="68"/>
    </location>
</feature>